<evidence type="ECO:0000313" key="3">
    <source>
        <dbReference type="Proteomes" id="UP000265520"/>
    </source>
</evidence>
<evidence type="ECO:0000313" key="2">
    <source>
        <dbReference type="EMBL" id="MCI14634.1"/>
    </source>
</evidence>
<dbReference type="EMBL" id="LXQA010093181">
    <property type="protein sequence ID" value="MCI14634.1"/>
    <property type="molecule type" value="Genomic_DNA"/>
</dbReference>
<organism evidence="2 3">
    <name type="scientific">Trifolium medium</name>
    <dbReference type="NCBI Taxonomy" id="97028"/>
    <lineage>
        <taxon>Eukaryota</taxon>
        <taxon>Viridiplantae</taxon>
        <taxon>Streptophyta</taxon>
        <taxon>Embryophyta</taxon>
        <taxon>Tracheophyta</taxon>
        <taxon>Spermatophyta</taxon>
        <taxon>Magnoliopsida</taxon>
        <taxon>eudicotyledons</taxon>
        <taxon>Gunneridae</taxon>
        <taxon>Pentapetalae</taxon>
        <taxon>rosids</taxon>
        <taxon>fabids</taxon>
        <taxon>Fabales</taxon>
        <taxon>Fabaceae</taxon>
        <taxon>Papilionoideae</taxon>
        <taxon>50 kb inversion clade</taxon>
        <taxon>NPAAA clade</taxon>
        <taxon>Hologalegina</taxon>
        <taxon>IRL clade</taxon>
        <taxon>Trifolieae</taxon>
        <taxon>Trifolium</taxon>
    </lineage>
</organism>
<dbReference type="AlphaFoldDB" id="A0A392PS26"/>
<name>A0A392PS26_9FABA</name>
<feature type="compositionally biased region" description="Basic residues" evidence="1">
    <location>
        <begin position="1"/>
        <end position="12"/>
    </location>
</feature>
<accession>A0A392PS26</accession>
<protein>
    <submittedName>
        <fullName evidence="2">Uncharacterized protein</fullName>
    </submittedName>
</protein>
<dbReference type="Proteomes" id="UP000265520">
    <property type="component" value="Unassembled WGS sequence"/>
</dbReference>
<feature type="region of interest" description="Disordered" evidence="1">
    <location>
        <begin position="1"/>
        <end position="110"/>
    </location>
</feature>
<feature type="compositionally biased region" description="Polar residues" evidence="1">
    <location>
        <begin position="89"/>
        <end position="103"/>
    </location>
</feature>
<feature type="compositionally biased region" description="Low complexity" evidence="1">
    <location>
        <begin position="66"/>
        <end position="75"/>
    </location>
</feature>
<feature type="non-terminal residue" evidence="2">
    <location>
        <position position="110"/>
    </location>
</feature>
<comment type="caution">
    <text evidence="2">The sequence shown here is derived from an EMBL/GenBank/DDBJ whole genome shotgun (WGS) entry which is preliminary data.</text>
</comment>
<keyword evidence="3" id="KW-1185">Reference proteome</keyword>
<proteinExistence type="predicted"/>
<sequence length="110" mass="12752">MLRKLKKKVNKKQRSEWKKAPRVIRRMKIQDDEENDEEPLVNKKRKTDPEQVKQSSEGMDTEADTAETQTQSQQSSPLQILEQHLQGELPQSSEPTFETTSTAEAKDNQE</sequence>
<evidence type="ECO:0000256" key="1">
    <source>
        <dbReference type="SAM" id="MobiDB-lite"/>
    </source>
</evidence>
<reference evidence="2 3" key="1">
    <citation type="journal article" date="2018" name="Front. Plant Sci.">
        <title>Red Clover (Trifolium pratense) and Zigzag Clover (T. medium) - A Picture of Genomic Similarities and Differences.</title>
        <authorList>
            <person name="Dluhosova J."/>
            <person name="Istvanek J."/>
            <person name="Nedelnik J."/>
            <person name="Repkova J."/>
        </authorList>
    </citation>
    <scope>NUCLEOTIDE SEQUENCE [LARGE SCALE GENOMIC DNA]</scope>
    <source>
        <strain evidence="3">cv. 10/8</strain>
        <tissue evidence="2">Leaf</tissue>
    </source>
</reference>